<keyword evidence="5 9" id="KW-0812">Transmembrane</keyword>
<gene>
    <name evidence="10" type="ORF">Apau_0511</name>
</gene>
<dbReference type="InterPro" id="IPR011849">
    <property type="entry name" value="Na/pantothenate_symporter"/>
</dbReference>
<feature type="transmembrane region" description="Helical" evidence="9">
    <location>
        <begin position="78"/>
        <end position="98"/>
    </location>
</feature>
<dbReference type="RefSeq" id="WP_006300099.1">
    <property type="nucleotide sequence ID" value="NZ_CM001022.1"/>
</dbReference>
<comment type="subcellular location">
    <subcellularLocation>
        <location evidence="1">Membrane</location>
        <topology evidence="1">Multi-pass membrane protein</topology>
    </subcellularLocation>
</comment>
<accession>E3D013</accession>
<keyword evidence="3" id="KW-0813">Transport</keyword>
<dbReference type="GO" id="GO:0015233">
    <property type="term" value="F:pantothenate transmembrane transporter activity"/>
    <property type="evidence" value="ECO:0007669"/>
    <property type="project" value="InterPro"/>
</dbReference>
<evidence type="ECO:0000256" key="9">
    <source>
        <dbReference type="SAM" id="Phobius"/>
    </source>
</evidence>
<dbReference type="STRING" id="584708.Apau_0511"/>
<dbReference type="PaxDb" id="584708-Apau_0511"/>
<evidence type="ECO:0000256" key="2">
    <source>
        <dbReference type="ARBA" id="ARBA00006434"/>
    </source>
</evidence>
<feature type="transmembrane region" description="Helical" evidence="9">
    <location>
        <begin position="277"/>
        <end position="297"/>
    </location>
</feature>
<keyword evidence="4" id="KW-1003">Cell membrane</keyword>
<proteinExistence type="inferred from homology"/>
<dbReference type="PROSITE" id="PS00456">
    <property type="entry name" value="NA_SOLUT_SYMP_1"/>
    <property type="match status" value="1"/>
</dbReference>
<feature type="transmembrane region" description="Helical" evidence="9">
    <location>
        <begin position="126"/>
        <end position="148"/>
    </location>
</feature>
<feature type="transmembrane region" description="Helical" evidence="9">
    <location>
        <begin position="160"/>
        <end position="182"/>
    </location>
</feature>
<feature type="transmembrane region" description="Helical" evidence="9">
    <location>
        <begin position="432"/>
        <end position="451"/>
    </location>
</feature>
<feature type="transmembrane region" description="Helical" evidence="9">
    <location>
        <begin position="377"/>
        <end position="394"/>
    </location>
</feature>
<feature type="transmembrane region" description="Helical" evidence="9">
    <location>
        <begin position="46"/>
        <end position="66"/>
    </location>
</feature>
<dbReference type="InterPro" id="IPR038377">
    <property type="entry name" value="Na/Glc_symporter_sf"/>
</dbReference>
<dbReference type="PANTHER" id="PTHR48086">
    <property type="entry name" value="SODIUM/PROLINE SYMPORTER-RELATED"/>
    <property type="match status" value="1"/>
</dbReference>
<feature type="transmembrane region" description="Helical" evidence="9">
    <location>
        <begin position="457"/>
        <end position="479"/>
    </location>
</feature>
<organism evidence="10 11">
    <name type="scientific">Aminomonas paucivorans DSM 12260</name>
    <dbReference type="NCBI Taxonomy" id="584708"/>
    <lineage>
        <taxon>Bacteria</taxon>
        <taxon>Thermotogati</taxon>
        <taxon>Synergistota</taxon>
        <taxon>Synergistia</taxon>
        <taxon>Synergistales</taxon>
        <taxon>Synergistaceae</taxon>
        <taxon>Aminomonas</taxon>
    </lineage>
</organism>
<dbReference type="InterPro" id="IPR001734">
    <property type="entry name" value="Na/solute_symporter"/>
</dbReference>
<sequence>MSGLNWGVLLPILAYLGILYLVAARSNRLMTRSSSFLEEYFLGSRGMGAFVLGLTLVATYASGSSFLGGPGVAYKMGLGWVLLAMIQVPTALLTLGVLGKRFAILARRIGAVTLNDFLRARYESPWVVVLGAVAALVFFSAAMTAQFVAGGRLLQSVTGLPYGGALALFAGTVVLYTTVGGFRAVVLTDAVQGVVMLLGTLLLLGATVAAGGGIGHITATLRSIDPALLTPFGPGGFVSRPYILSFWVLVGFGVVGLPFSAVRCMGYRDSRSLHRGILLSTGVLAALMLGMHLAGVFGRAVLPDLTEVDRIIPELSLHLLPPVLAGLFLAGPLAAIMSTVDSQLILASAAVVKDLYLNYVSPGAEATPEGKARVKRLSLGCTALLGILPFLVAYDPPTIIVWINLFAFGGLEAAFLLPTVLGLYWKRANAPGALASMAVGMVSFVAIQQVTKRVLDMHVIVPSLALAAAAFVAVSLVTAPPKERVLHLFWGDRPLP</sequence>
<dbReference type="HOGENOM" id="CLU_018808_15_1_0"/>
<evidence type="ECO:0000256" key="3">
    <source>
        <dbReference type="ARBA" id="ARBA00022448"/>
    </source>
</evidence>
<feature type="transmembrane region" description="Helical" evidence="9">
    <location>
        <begin position="194"/>
        <end position="221"/>
    </location>
</feature>
<feature type="transmembrane region" description="Helical" evidence="9">
    <location>
        <begin position="317"/>
        <end position="336"/>
    </location>
</feature>
<evidence type="ECO:0000256" key="7">
    <source>
        <dbReference type="ARBA" id="ARBA00023136"/>
    </source>
</evidence>
<feature type="transmembrane region" description="Helical" evidence="9">
    <location>
        <begin position="241"/>
        <end position="265"/>
    </location>
</feature>
<comment type="similarity">
    <text evidence="2 8">Belongs to the sodium:solute symporter (SSF) (TC 2.A.21) family.</text>
</comment>
<dbReference type="eggNOG" id="COG4145">
    <property type="taxonomic scope" value="Bacteria"/>
</dbReference>
<evidence type="ECO:0000256" key="8">
    <source>
        <dbReference type="RuleBase" id="RU362091"/>
    </source>
</evidence>
<keyword evidence="7 9" id="KW-0472">Membrane</keyword>
<protein>
    <submittedName>
        <fullName evidence="10">Sodium/pantothenate symporter</fullName>
    </submittedName>
</protein>
<evidence type="ECO:0000313" key="11">
    <source>
        <dbReference type="Proteomes" id="UP000005096"/>
    </source>
</evidence>
<dbReference type="GO" id="GO:0005886">
    <property type="term" value="C:plasma membrane"/>
    <property type="evidence" value="ECO:0007669"/>
    <property type="project" value="TreeGrafter"/>
</dbReference>
<dbReference type="CDD" id="cd10327">
    <property type="entry name" value="SLC5sbd_PanF"/>
    <property type="match status" value="1"/>
</dbReference>
<dbReference type="NCBIfam" id="TIGR00813">
    <property type="entry name" value="sss"/>
    <property type="match status" value="1"/>
</dbReference>
<dbReference type="InterPro" id="IPR018212">
    <property type="entry name" value="Na/solute_symporter_CS"/>
</dbReference>
<feature type="transmembrane region" description="Helical" evidence="9">
    <location>
        <begin position="6"/>
        <end position="25"/>
    </location>
</feature>
<dbReference type="NCBIfam" id="TIGR02119">
    <property type="entry name" value="panF"/>
    <property type="match status" value="1"/>
</dbReference>
<dbReference type="PROSITE" id="PS50283">
    <property type="entry name" value="NA_SOLUT_SYMP_3"/>
    <property type="match status" value="1"/>
</dbReference>
<dbReference type="InterPro" id="IPR050277">
    <property type="entry name" value="Sodium:Solute_Symporter"/>
</dbReference>
<name>E3D013_9BACT</name>
<evidence type="ECO:0000256" key="6">
    <source>
        <dbReference type="ARBA" id="ARBA00022989"/>
    </source>
</evidence>
<evidence type="ECO:0000256" key="5">
    <source>
        <dbReference type="ARBA" id="ARBA00022692"/>
    </source>
</evidence>
<keyword evidence="11" id="KW-1185">Reference proteome</keyword>
<evidence type="ECO:0000256" key="4">
    <source>
        <dbReference type="ARBA" id="ARBA00022475"/>
    </source>
</evidence>
<reference evidence="10 11" key="1">
    <citation type="journal article" date="2010" name="Stand. Genomic Sci.">
        <title>Non-contiguous finished genome sequence of Aminomonas paucivorans type strain (GLU-3).</title>
        <authorList>
            <person name="Pitluck S."/>
            <person name="Yasawong M."/>
            <person name="Held B."/>
            <person name="Lapidus A."/>
            <person name="Nolan M."/>
            <person name="Copeland A."/>
            <person name="Lucas S."/>
            <person name="Del Rio T.G."/>
            <person name="Tice H."/>
            <person name="Cheng J.F."/>
            <person name="Chertkov O."/>
            <person name="Goodwin L."/>
            <person name="Tapia R."/>
            <person name="Han C."/>
            <person name="Liolios K."/>
            <person name="Ivanova N."/>
            <person name="Mavromatis K."/>
            <person name="Ovchinnikova G."/>
            <person name="Pati A."/>
            <person name="Chen A."/>
            <person name="Palaniappan K."/>
            <person name="Land M."/>
            <person name="Hauser L."/>
            <person name="Chang Y.J."/>
            <person name="Jeffries C.D."/>
            <person name="Pukall R."/>
            <person name="Spring S."/>
            <person name="Rohde M."/>
            <person name="Sikorski J."/>
            <person name="Goker M."/>
            <person name="Woyke T."/>
            <person name="Bristow J."/>
            <person name="Eisen J.A."/>
            <person name="Markowitz V."/>
            <person name="Hugenholtz P."/>
            <person name="Kyrpides N.C."/>
            <person name="Klenk H.P."/>
        </authorList>
    </citation>
    <scope>NUCLEOTIDE SEQUENCE [LARGE SCALE GENOMIC DNA]</scope>
    <source>
        <strain evidence="10 11">DSM 12260</strain>
    </source>
</reference>
<keyword evidence="6 9" id="KW-1133">Transmembrane helix</keyword>
<dbReference type="GO" id="GO:0036376">
    <property type="term" value="P:sodium ion export across plasma membrane"/>
    <property type="evidence" value="ECO:0007669"/>
    <property type="project" value="InterPro"/>
</dbReference>
<dbReference type="Gene3D" id="1.20.1730.10">
    <property type="entry name" value="Sodium/glucose cotransporter"/>
    <property type="match status" value="1"/>
</dbReference>
<dbReference type="Proteomes" id="UP000005096">
    <property type="component" value="Chromosome"/>
</dbReference>
<dbReference type="Pfam" id="PF00474">
    <property type="entry name" value="SSF"/>
    <property type="match status" value="1"/>
</dbReference>
<dbReference type="AlphaFoldDB" id="E3D013"/>
<dbReference type="GO" id="GO:0015081">
    <property type="term" value="F:sodium ion transmembrane transporter activity"/>
    <property type="evidence" value="ECO:0007669"/>
    <property type="project" value="InterPro"/>
</dbReference>
<evidence type="ECO:0000256" key="1">
    <source>
        <dbReference type="ARBA" id="ARBA00004141"/>
    </source>
</evidence>
<dbReference type="EMBL" id="CM001022">
    <property type="protein sequence ID" value="EFQ22945.1"/>
    <property type="molecule type" value="Genomic_DNA"/>
</dbReference>
<feature type="transmembrane region" description="Helical" evidence="9">
    <location>
        <begin position="400"/>
        <end position="425"/>
    </location>
</feature>
<evidence type="ECO:0000313" key="10">
    <source>
        <dbReference type="EMBL" id="EFQ22945.1"/>
    </source>
</evidence>
<dbReference type="PANTHER" id="PTHR48086:SF4">
    <property type="entry name" value="SODIUM_PANTOTHENATE SYMPORTER"/>
    <property type="match status" value="1"/>
</dbReference>